<dbReference type="EMBL" id="NJHN03000112">
    <property type="protein sequence ID" value="KAH9414275.1"/>
    <property type="molecule type" value="Genomic_DNA"/>
</dbReference>
<evidence type="ECO:0000313" key="2">
    <source>
        <dbReference type="Proteomes" id="UP000887458"/>
    </source>
</evidence>
<gene>
    <name evidence="1" type="ORF">DERP_008472</name>
</gene>
<dbReference type="Proteomes" id="UP000887458">
    <property type="component" value="Unassembled WGS sequence"/>
</dbReference>
<keyword evidence="2" id="KW-1185">Reference proteome</keyword>
<comment type="caution">
    <text evidence="1">The sequence shown here is derived from an EMBL/GenBank/DDBJ whole genome shotgun (WGS) entry which is preliminary data.</text>
</comment>
<evidence type="ECO:0000313" key="1">
    <source>
        <dbReference type="EMBL" id="KAH9414275.1"/>
    </source>
</evidence>
<accession>A0ABQ8IVD5</accession>
<reference evidence="1 2" key="2">
    <citation type="journal article" date="2022" name="Mol. Biol. Evol.">
        <title>Comparative Genomics Reveals Insights into the Divergent Evolution of Astigmatic Mites and Household Pest Adaptations.</title>
        <authorList>
            <person name="Xiong Q."/>
            <person name="Wan A.T."/>
            <person name="Liu X."/>
            <person name="Fung C.S."/>
            <person name="Xiao X."/>
            <person name="Malainual N."/>
            <person name="Hou J."/>
            <person name="Wang L."/>
            <person name="Wang M."/>
            <person name="Yang K.Y."/>
            <person name="Cui Y."/>
            <person name="Leung E.L."/>
            <person name="Nong W."/>
            <person name="Shin S.K."/>
            <person name="Au S.W."/>
            <person name="Jeong K.Y."/>
            <person name="Chew F.T."/>
            <person name="Hui J.H."/>
            <person name="Leung T.F."/>
            <person name="Tungtrongchitr A."/>
            <person name="Zhong N."/>
            <person name="Liu Z."/>
            <person name="Tsui S.K."/>
        </authorList>
    </citation>
    <scope>NUCLEOTIDE SEQUENCE [LARGE SCALE GENOMIC DNA]</scope>
    <source>
        <strain evidence="1">Derp</strain>
    </source>
</reference>
<organism evidence="1 2">
    <name type="scientific">Dermatophagoides pteronyssinus</name>
    <name type="common">European house dust mite</name>
    <dbReference type="NCBI Taxonomy" id="6956"/>
    <lineage>
        <taxon>Eukaryota</taxon>
        <taxon>Metazoa</taxon>
        <taxon>Ecdysozoa</taxon>
        <taxon>Arthropoda</taxon>
        <taxon>Chelicerata</taxon>
        <taxon>Arachnida</taxon>
        <taxon>Acari</taxon>
        <taxon>Acariformes</taxon>
        <taxon>Sarcoptiformes</taxon>
        <taxon>Astigmata</taxon>
        <taxon>Psoroptidia</taxon>
        <taxon>Analgoidea</taxon>
        <taxon>Pyroglyphidae</taxon>
        <taxon>Dermatophagoidinae</taxon>
        <taxon>Dermatophagoides</taxon>
    </lineage>
</organism>
<proteinExistence type="predicted"/>
<protein>
    <submittedName>
        <fullName evidence="1">Uncharacterized protein</fullName>
    </submittedName>
</protein>
<sequence>MKSPALSFTGDILSRIVFLTNCPIVSSDCCCSSRCCCSLDFFRTTLVIILPVESFIVNERVRIILRIPLSFKSSSPYPLSLSESVSFGSSIISNSSIDFSPFGFKRITLVIICIFESFNIEDDNVRADNIDSQPSGFNRTIRVIILLFTKSFIRNIVCRIAFRIKSSKSISVIFESIGISSTIDSLPLDFRHIIRVIILPPGYLFRWLNMYYTFADSVFLRFTILNIILSFDSRLRDWIVRKIFRTIVSISLSLVVDGFISNCSIKSSLSILPPINDDDDFRDKIFIIIRIFISDV</sequence>
<reference evidence="1 2" key="1">
    <citation type="journal article" date="2018" name="J. Allergy Clin. Immunol.">
        <title>High-quality assembly of Dermatophagoides pteronyssinus genome and transcriptome reveals a wide range of novel allergens.</title>
        <authorList>
            <person name="Liu X.Y."/>
            <person name="Yang K.Y."/>
            <person name="Wang M.Q."/>
            <person name="Kwok J.S."/>
            <person name="Zeng X."/>
            <person name="Yang Z."/>
            <person name="Xiao X.J."/>
            <person name="Lau C.P."/>
            <person name="Li Y."/>
            <person name="Huang Z.M."/>
            <person name="Ba J.G."/>
            <person name="Yim A.K."/>
            <person name="Ouyang C.Y."/>
            <person name="Ngai S.M."/>
            <person name="Chan T.F."/>
            <person name="Leung E.L."/>
            <person name="Liu L."/>
            <person name="Liu Z.G."/>
            <person name="Tsui S.K."/>
        </authorList>
    </citation>
    <scope>NUCLEOTIDE SEQUENCE [LARGE SCALE GENOMIC DNA]</scope>
    <source>
        <strain evidence="1">Derp</strain>
    </source>
</reference>
<name>A0ABQ8IVD5_DERPT</name>